<dbReference type="Pfam" id="PF19265">
    <property type="entry name" value="DUF5908"/>
    <property type="match status" value="1"/>
</dbReference>
<name>A0ABW9K5Q0_9FLAO</name>
<dbReference type="Proteomes" id="UP001634154">
    <property type="component" value="Unassembled WGS sequence"/>
</dbReference>
<dbReference type="InterPro" id="IPR045459">
    <property type="entry name" value="DUF5908"/>
</dbReference>
<keyword evidence="2" id="KW-1185">Reference proteome</keyword>
<reference evidence="1 2" key="1">
    <citation type="submission" date="2024-12" db="EMBL/GenBank/DDBJ databases">
        <title>Draft genome sequence of Chryseobacterium kwangjuense AG447.</title>
        <authorList>
            <person name="Cheptsov V.S."/>
            <person name="Belov A."/>
            <person name="Zavarzina A.G."/>
        </authorList>
    </citation>
    <scope>NUCLEOTIDE SEQUENCE [LARGE SCALE GENOMIC DNA]</scope>
    <source>
        <strain evidence="1 2">AG447</strain>
    </source>
</reference>
<comment type="caution">
    <text evidence="1">The sequence shown here is derived from an EMBL/GenBank/DDBJ whole genome shotgun (WGS) entry which is preliminary data.</text>
</comment>
<evidence type="ECO:0000313" key="1">
    <source>
        <dbReference type="EMBL" id="MFN1217493.1"/>
    </source>
</evidence>
<protein>
    <submittedName>
        <fullName evidence="1">DUF5908 family protein</fullName>
    </submittedName>
</protein>
<dbReference type="RefSeq" id="WP_409356710.1">
    <property type="nucleotide sequence ID" value="NZ_JBJXVJ010000002.1"/>
</dbReference>
<proteinExistence type="predicted"/>
<dbReference type="EMBL" id="JBJXVJ010000002">
    <property type="protein sequence ID" value="MFN1217493.1"/>
    <property type="molecule type" value="Genomic_DNA"/>
</dbReference>
<organism evidence="1 2">
    <name type="scientific">Chryseobacterium kwangjuense</name>
    <dbReference type="NCBI Taxonomy" id="267125"/>
    <lineage>
        <taxon>Bacteria</taxon>
        <taxon>Pseudomonadati</taxon>
        <taxon>Bacteroidota</taxon>
        <taxon>Flavobacteriia</taxon>
        <taxon>Flavobacteriales</taxon>
        <taxon>Weeksellaceae</taxon>
        <taxon>Chryseobacterium group</taxon>
        <taxon>Chryseobacterium</taxon>
    </lineage>
</organism>
<sequence length="58" mass="6882">MAIEIKELRIKVNITEGNDDQFHAPKKMDPVKLQEMKSDIVRECTQKVLEKIKEKEER</sequence>
<accession>A0ABW9K5Q0</accession>
<evidence type="ECO:0000313" key="2">
    <source>
        <dbReference type="Proteomes" id="UP001634154"/>
    </source>
</evidence>
<gene>
    <name evidence="1" type="ORF">ACKW6Q_11045</name>
</gene>